<evidence type="ECO:0000313" key="2">
    <source>
        <dbReference type="EMBL" id="KAA8913071.1"/>
    </source>
</evidence>
<proteinExistence type="predicted"/>
<feature type="region of interest" description="Disordered" evidence="1">
    <location>
        <begin position="203"/>
        <end position="224"/>
    </location>
</feature>
<sequence>MEPLIDLSTPKVPAKTYSSDFTPTLSKALGECFKRRKQSLLPVAKENELQTIRESKGDLSAIQEGNTTAGSSANLTMGFSPADKLMNLDTPQSNLSRPGEWFDASFLNSNANNAVAEEKENNTMETSTPQKAGSSRKRPPSTPLTPSLFKDATINKKKRALNHKDSNVSCSSPSKLTTFWNDSDKHHTPDSVIQMRRLIHSAQPNEQPQEYGDNTNPGSCEDKRIHENPLDEVLYSKWLTEQHLHELQTVVEFMELEKHFAL</sequence>
<feature type="compositionally biased region" description="Polar residues" evidence="1">
    <location>
        <begin position="123"/>
        <end position="133"/>
    </location>
</feature>
<evidence type="ECO:0000256" key="1">
    <source>
        <dbReference type="SAM" id="MobiDB-lite"/>
    </source>
</evidence>
<feature type="region of interest" description="Disordered" evidence="1">
    <location>
        <begin position="160"/>
        <end position="187"/>
    </location>
</feature>
<name>A0A642V485_9ASCO</name>
<dbReference type="VEuPathDB" id="FungiDB:TRICI_003273"/>
<accession>A0A642V485</accession>
<protein>
    <submittedName>
        <fullName evidence="2">Uncharacterized protein</fullName>
    </submittedName>
</protein>
<feature type="compositionally biased region" description="Polar residues" evidence="1">
    <location>
        <begin position="167"/>
        <end position="181"/>
    </location>
</feature>
<comment type="caution">
    <text evidence="2">The sequence shown here is derived from an EMBL/GenBank/DDBJ whole genome shotgun (WGS) entry which is preliminary data.</text>
</comment>
<gene>
    <name evidence="2" type="ORF">TRICI_003273</name>
</gene>
<keyword evidence="3" id="KW-1185">Reference proteome</keyword>
<dbReference type="Proteomes" id="UP000761534">
    <property type="component" value="Unassembled WGS sequence"/>
</dbReference>
<dbReference type="EMBL" id="SWFS01000237">
    <property type="protein sequence ID" value="KAA8913071.1"/>
    <property type="molecule type" value="Genomic_DNA"/>
</dbReference>
<feature type="region of interest" description="Disordered" evidence="1">
    <location>
        <begin position="114"/>
        <end position="148"/>
    </location>
</feature>
<organism evidence="2 3">
    <name type="scientific">Trichomonascus ciferrii</name>
    <dbReference type="NCBI Taxonomy" id="44093"/>
    <lineage>
        <taxon>Eukaryota</taxon>
        <taxon>Fungi</taxon>
        <taxon>Dikarya</taxon>
        <taxon>Ascomycota</taxon>
        <taxon>Saccharomycotina</taxon>
        <taxon>Dipodascomycetes</taxon>
        <taxon>Dipodascales</taxon>
        <taxon>Trichomonascaceae</taxon>
        <taxon>Trichomonascus</taxon>
        <taxon>Trichomonascus ciferrii complex</taxon>
    </lineage>
</organism>
<dbReference type="AlphaFoldDB" id="A0A642V485"/>
<evidence type="ECO:0000313" key="3">
    <source>
        <dbReference type="Proteomes" id="UP000761534"/>
    </source>
</evidence>
<feature type="compositionally biased region" description="Polar residues" evidence="1">
    <location>
        <begin position="203"/>
        <end position="218"/>
    </location>
</feature>
<reference evidence="2" key="1">
    <citation type="journal article" date="2019" name="G3 (Bethesda)">
        <title>Genome Assemblies of Two Rare Opportunistic Yeast Pathogens: Diutina rugosa (syn. Candida rugosa) and Trichomonascus ciferrii (syn. Candida ciferrii).</title>
        <authorList>
            <person name="Mixao V."/>
            <person name="Saus E."/>
            <person name="Hansen A.P."/>
            <person name="Lass-Florl C."/>
            <person name="Gabaldon T."/>
        </authorList>
    </citation>
    <scope>NUCLEOTIDE SEQUENCE</scope>
    <source>
        <strain evidence="2">CBS 4856</strain>
    </source>
</reference>